<evidence type="ECO:0000313" key="2">
    <source>
        <dbReference type="Proteomes" id="UP000886501"/>
    </source>
</evidence>
<organism evidence="1 2">
    <name type="scientific">Thelephora ganbajun</name>
    <name type="common">Ganba fungus</name>
    <dbReference type="NCBI Taxonomy" id="370292"/>
    <lineage>
        <taxon>Eukaryota</taxon>
        <taxon>Fungi</taxon>
        <taxon>Dikarya</taxon>
        <taxon>Basidiomycota</taxon>
        <taxon>Agaricomycotina</taxon>
        <taxon>Agaricomycetes</taxon>
        <taxon>Thelephorales</taxon>
        <taxon>Thelephoraceae</taxon>
        <taxon>Thelephora</taxon>
    </lineage>
</organism>
<reference evidence="1" key="2">
    <citation type="journal article" date="2020" name="Nat. Commun.">
        <title>Large-scale genome sequencing of mycorrhizal fungi provides insights into the early evolution of symbiotic traits.</title>
        <authorList>
            <person name="Miyauchi S."/>
            <person name="Kiss E."/>
            <person name="Kuo A."/>
            <person name="Drula E."/>
            <person name="Kohler A."/>
            <person name="Sanchez-Garcia M."/>
            <person name="Morin E."/>
            <person name="Andreopoulos B."/>
            <person name="Barry K.W."/>
            <person name="Bonito G."/>
            <person name="Buee M."/>
            <person name="Carver A."/>
            <person name="Chen C."/>
            <person name="Cichocki N."/>
            <person name="Clum A."/>
            <person name="Culley D."/>
            <person name="Crous P.W."/>
            <person name="Fauchery L."/>
            <person name="Girlanda M."/>
            <person name="Hayes R.D."/>
            <person name="Keri Z."/>
            <person name="LaButti K."/>
            <person name="Lipzen A."/>
            <person name="Lombard V."/>
            <person name="Magnuson J."/>
            <person name="Maillard F."/>
            <person name="Murat C."/>
            <person name="Nolan M."/>
            <person name="Ohm R.A."/>
            <person name="Pangilinan J."/>
            <person name="Pereira M.F."/>
            <person name="Perotto S."/>
            <person name="Peter M."/>
            <person name="Pfister S."/>
            <person name="Riley R."/>
            <person name="Sitrit Y."/>
            <person name="Stielow J.B."/>
            <person name="Szollosi G."/>
            <person name="Zifcakova L."/>
            <person name="Stursova M."/>
            <person name="Spatafora J.W."/>
            <person name="Tedersoo L."/>
            <person name="Vaario L.M."/>
            <person name="Yamada A."/>
            <person name="Yan M."/>
            <person name="Wang P."/>
            <person name="Xu J."/>
            <person name="Bruns T."/>
            <person name="Baldrian P."/>
            <person name="Vilgalys R."/>
            <person name="Dunand C."/>
            <person name="Henrissat B."/>
            <person name="Grigoriev I.V."/>
            <person name="Hibbett D."/>
            <person name="Nagy L.G."/>
            <person name="Martin F.M."/>
        </authorList>
    </citation>
    <scope>NUCLEOTIDE SEQUENCE</scope>
    <source>
        <strain evidence="1">P2</strain>
    </source>
</reference>
<accession>A0ACB6ZBP9</accession>
<dbReference type="Proteomes" id="UP000886501">
    <property type="component" value="Unassembled WGS sequence"/>
</dbReference>
<evidence type="ECO:0000313" key="1">
    <source>
        <dbReference type="EMBL" id="KAF9646984.1"/>
    </source>
</evidence>
<name>A0ACB6ZBP9_THEGA</name>
<reference evidence="1" key="1">
    <citation type="submission" date="2019-10" db="EMBL/GenBank/DDBJ databases">
        <authorList>
            <consortium name="DOE Joint Genome Institute"/>
            <person name="Kuo A."/>
            <person name="Miyauchi S."/>
            <person name="Kiss E."/>
            <person name="Drula E."/>
            <person name="Kohler A."/>
            <person name="Sanchez-Garcia M."/>
            <person name="Andreopoulos B."/>
            <person name="Barry K.W."/>
            <person name="Bonito G."/>
            <person name="Buee M."/>
            <person name="Carver A."/>
            <person name="Chen C."/>
            <person name="Cichocki N."/>
            <person name="Clum A."/>
            <person name="Culley D."/>
            <person name="Crous P.W."/>
            <person name="Fauchery L."/>
            <person name="Girlanda M."/>
            <person name="Hayes R."/>
            <person name="Keri Z."/>
            <person name="Labutti K."/>
            <person name="Lipzen A."/>
            <person name="Lombard V."/>
            <person name="Magnuson J."/>
            <person name="Maillard F."/>
            <person name="Morin E."/>
            <person name="Murat C."/>
            <person name="Nolan M."/>
            <person name="Ohm R."/>
            <person name="Pangilinan J."/>
            <person name="Pereira M."/>
            <person name="Perotto S."/>
            <person name="Peter M."/>
            <person name="Riley R."/>
            <person name="Sitrit Y."/>
            <person name="Stielow B."/>
            <person name="Szollosi G."/>
            <person name="Zifcakova L."/>
            <person name="Stursova M."/>
            <person name="Spatafora J.W."/>
            <person name="Tedersoo L."/>
            <person name="Vaario L.-M."/>
            <person name="Yamada A."/>
            <person name="Yan M."/>
            <person name="Wang P."/>
            <person name="Xu J."/>
            <person name="Bruns T."/>
            <person name="Baldrian P."/>
            <person name="Vilgalys R."/>
            <person name="Henrissat B."/>
            <person name="Grigoriev I.V."/>
            <person name="Hibbett D."/>
            <person name="Nagy L.G."/>
            <person name="Martin F.M."/>
        </authorList>
    </citation>
    <scope>NUCLEOTIDE SEQUENCE</scope>
    <source>
        <strain evidence="1">P2</strain>
    </source>
</reference>
<dbReference type="EMBL" id="MU118044">
    <property type="protein sequence ID" value="KAF9646984.1"/>
    <property type="molecule type" value="Genomic_DNA"/>
</dbReference>
<proteinExistence type="predicted"/>
<keyword evidence="2" id="KW-1185">Reference proteome</keyword>
<protein>
    <submittedName>
        <fullName evidence="1">Uncharacterized protein</fullName>
    </submittedName>
</protein>
<gene>
    <name evidence="1" type="ORF">BDM02DRAFT_3098906</name>
</gene>
<sequence length="971" mass="107681">MTAESTSPTPQKKKRVSISEQPLPDTKSFQVQRRRVWRACESCRRKKIKCDGNEPTCTQCITSKSQCTWLQTKDRAALSRQYVQELENRLLHMETLLNQVTPILEQLSQSEKTGVSSSISQSPVPISPSSVAIIQKVLPQMQEILGVTPSTPPESKRTVKFEDEPTEVVSEAFEELALDEHGHFRWIGNSSTMSLIQSFRALTTSPLHRISPTDDNDPRSPMPTANKLYFPASVFFGQVRALPGVEEVEYPSRDLADALIQAYFSRFHFSLPVVDKPSFLKQYHLLMDNTHDPHTVGIDTAFVALTFSVFAIAARFLDDPRLATGNADEGGMGMIYYERALILQYISHASIQPTHVQAFTLMAAFLCSVNCLPQAWLLIGQGVRAAQDLGLHRSPRRLHISPTEKETLRKIWWGVYALDRMFALTLGRPLGIEDSDCDVELPIDVEDEDLLQYFSGTQMTDKQPSLMAGFIAFITLYKIAGSMLRRVYALETWKGFMTLDRTSELQQTVEALDQELTRWIEDLPAIFKSGSVNEQQVSMSTVLCSNYYCVLTTLHRNFLPGKRDQPAIAKSVAKALSSARGCTRLAPAMKNVVPSSMHSTMYLQNLFSSAVIILLYAMHVHDPKASAVAMEEAKSCLEAVESWEGIWPGARKCKELLLDLMSTANEAITKIGRNGTASGNMIPPSSPLNPSPQPGPSNLRQGQTVQALRQERVAKRNVRPRSQDARRNAHERVVGSEGNFSVQSLRTRSTSRKRVMDDDEPPHSPVRAHHGSPYGPYVRRAVSNHSSPGSAGSLPSPPMSHAETIPEEQQPVFVEPQSPTLQVGQGMYTYNGLDGAQQQPQFSPDWSTNPNALGQGTSNLPTENSFSGYNGLASQMYDNGTHPSYGGPYGAMMDMTAQPEAFPAMGLPFSGLEFIQNYPPDGYSTDPTSSSLWQTFDAGAFIQDPEMPFSFQDFQDPNVGDFARMEGQSSQ</sequence>
<comment type="caution">
    <text evidence="1">The sequence shown here is derived from an EMBL/GenBank/DDBJ whole genome shotgun (WGS) entry which is preliminary data.</text>
</comment>